<comment type="similarity">
    <text evidence="2">Belongs to the bacterial solute-binding protein 5 family.</text>
</comment>
<dbReference type="PANTHER" id="PTHR30290">
    <property type="entry name" value="PERIPLASMIC BINDING COMPONENT OF ABC TRANSPORTER"/>
    <property type="match status" value="1"/>
</dbReference>
<reference evidence="8" key="1">
    <citation type="submission" date="2016-10" db="EMBL/GenBank/DDBJ databases">
        <authorList>
            <person name="Varghese N."/>
            <person name="Submissions S."/>
        </authorList>
    </citation>
    <scope>NUCLEOTIDE SEQUENCE [LARGE SCALE GENOMIC DNA]</scope>
    <source>
        <strain evidence="8">XBD1002</strain>
    </source>
</reference>
<dbReference type="OrthoDB" id="9801912at2"/>
<evidence type="ECO:0000259" key="6">
    <source>
        <dbReference type="Pfam" id="PF00496"/>
    </source>
</evidence>
<sequence>MIKQFKKYCAALLCAACFLNPVFSQEYDPEHNHDYELTPEELLELENAEQNAASQKEKLPQELQQNFIIVESVRVHELNPQITNYSSDSQLLSGLYEGLFTTSPVSLEPQYAIAKEFKISRDKKRWSITLREDARFSNGEKITAEAVRDSWLRMLANPASPYSSLLDIVRGAEAFRTGQGNYDEVGIYATAENVLSIYLNNPANYLPKILCHTAFSVTHSNPEVYSGAYELEIVADRKYILRKNPYYWDKDNVTLERITFVQSDNVDDNTFYYNTGAVDWVTGQVNQSKLLDPSAIQISATFGTGYLYFKMSSRKPADSKCSRVWDYPEFRNAVLEAFPWNSIHKKYLIPATTLVYPLSGYPQIDGFDYTDEIEASLKMKDARAKYGISQEEVIPLVMHVFENEFSEEDEKLLSEAFAPLGVELVIKTVPSYLYYSTVAAADADILVTSWIGDFADPLAFLELFRGASTMNESGWKNEKFDSLLDQAATAGEADRLNLLGQAENILLDEGMVLPLYRSVSSNIVDLKEVGGWYVNAFDLHPLKNLYKKQPKYNSENIVKK</sequence>
<dbReference type="InterPro" id="IPR000914">
    <property type="entry name" value="SBP_5_dom"/>
</dbReference>
<dbReference type="GO" id="GO:1904680">
    <property type="term" value="F:peptide transmembrane transporter activity"/>
    <property type="evidence" value="ECO:0007669"/>
    <property type="project" value="TreeGrafter"/>
</dbReference>
<dbReference type="Gene3D" id="3.40.190.10">
    <property type="entry name" value="Periplasmic binding protein-like II"/>
    <property type="match status" value="1"/>
</dbReference>
<evidence type="ECO:0000256" key="2">
    <source>
        <dbReference type="ARBA" id="ARBA00005695"/>
    </source>
</evidence>
<dbReference type="CDD" id="cd08504">
    <property type="entry name" value="PBP2_OppA"/>
    <property type="match status" value="1"/>
</dbReference>
<dbReference type="PANTHER" id="PTHR30290:SF10">
    <property type="entry name" value="PERIPLASMIC OLIGOPEPTIDE-BINDING PROTEIN-RELATED"/>
    <property type="match status" value="1"/>
</dbReference>
<dbReference type="GO" id="GO:0030288">
    <property type="term" value="C:outer membrane-bounded periplasmic space"/>
    <property type="evidence" value="ECO:0007669"/>
    <property type="project" value="UniProtKB-ARBA"/>
</dbReference>
<accession>A0A1I3IDE2</accession>
<evidence type="ECO:0000256" key="4">
    <source>
        <dbReference type="ARBA" id="ARBA00022729"/>
    </source>
</evidence>
<dbReference type="PIRSF" id="PIRSF002741">
    <property type="entry name" value="MppA"/>
    <property type="match status" value="1"/>
</dbReference>
<gene>
    <name evidence="7" type="ORF">SAMN04487775_101508</name>
</gene>
<dbReference type="Proteomes" id="UP000182737">
    <property type="component" value="Unassembled WGS sequence"/>
</dbReference>
<dbReference type="Pfam" id="PF00496">
    <property type="entry name" value="SBP_bac_5"/>
    <property type="match status" value="1"/>
</dbReference>
<dbReference type="InterPro" id="IPR039424">
    <property type="entry name" value="SBP_5"/>
</dbReference>
<dbReference type="EMBL" id="FORI01000001">
    <property type="protein sequence ID" value="SFI45783.1"/>
    <property type="molecule type" value="Genomic_DNA"/>
</dbReference>
<protein>
    <submittedName>
        <fullName evidence="7">Oligopeptide transport system substrate-binding protein</fullName>
    </submittedName>
</protein>
<dbReference type="RefSeq" id="WP_074930166.1">
    <property type="nucleotide sequence ID" value="NZ_FORI01000001.1"/>
</dbReference>
<evidence type="ECO:0000313" key="7">
    <source>
        <dbReference type="EMBL" id="SFI45783.1"/>
    </source>
</evidence>
<dbReference type="AlphaFoldDB" id="A0A1I3IDE2"/>
<feature type="domain" description="Solute-binding protein family 5" evidence="6">
    <location>
        <begin position="108"/>
        <end position="470"/>
    </location>
</feature>
<name>A0A1I3IDE2_9SPIR</name>
<organism evidence="7 8">
    <name type="scientific">Treponema bryantii</name>
    <dbReference type="NCBI Taxonomy" id="163"/>
    <lineage>
        <taxon>Bacteria</taxon>
        <taxon>Pseudomonadati</taxon>
        <taxon>Spirochaetota</taxon>
        <taxon>Spirochaetia</taxon>
        <taxon>Spirochaetales</taxon>
        <taxon>Treponemataceae</taxon>
        <taxon>Treponema</taxon>
    </lineage>
</organism>
<dbReference type="InterPro" id="IPR030678">
    <property type="entry name" value="Peptide/Ni-bd"/>
</dbReference>
<keyword evidence="8" id="KW-1185">Reference proteome</keyword>
<dbReference type="SUPFAM" id="SSF53850">
    <property type="entry name" value="Periplasmic binding protein-like II"/>
    <property type="match status" value="1"/>
</dbReference>
<comment type="subcellular location">
    <subcellularLocation>
        <location evidence="1">Cell envelope</location>
    </subcellularLocation>
</comment>
<dbReference type="GO" id="GO:0015833">
    <property type="term" value="P:peptide transport"/>
    <property type="evidence" value="ECO:0007669"/>
    <property type="project" value="TreeGrafter"/>
</dbReference>
<evidence type="ECO:0000256" key="1">
    <source>
        <dbReference type="ARBA" id="ARBA00004196"/>
    </source>
</evidence>
<evidence type="ECO:0000256" key="3">
    <source>
        <dbReference type="ARBA" id="ARBA00022448"/>
    </source>
</evidence>
<dbReference type="GO" id="GO:0043190">
    <property type="term" value="C:ATP-binding cassette (ABC) transporter complex"/>
    <property type="evidence" value="ECO:0007669"/>
    <property type="project" value="InterPro"/>
</dbReference>
<keyword evidence="3" id="KW-0813">Transport</keyword>
<evidence type="ECO:0000256" key="5">
    <source>
        <dbReference type="SAM" id="SignalP"/>
    </source>
</evidence>
<feature type="signal peptide" evidence="5">
    <location>
        <begin position="1"/>
        <end position="24"/>
    </location>
</feature>
<feature type="chain" id="PRO_5010238723" evidence="5">
    <location>
        <begin position="25"/>
        <end position="560"/>
    </location>
</feature>
<dbReference type="Gene3D" id="3.90.76.10">
    <property type="entry name" value="Dipeptide-binding Protein, Domain 1"/>
    <property type="match status" value="1"/>
</dbReference>
<dbReference type="Gene3D" id="3.10.105.10">
    <property type="entry name" value="Dipeptide-binding Protein, Domain 3"/>
    <property type="match status" value="1"/>
</dbReference>
<keyword evidence="4 5" id="KW-0732">Signal</keyword>
<proteinExistence type="inferred from homology"/>
<evidence type="ECO:0000313" key="8">
    <source>
        <dbReference type="Proteomes" id="UP000182737"/>
    </source>
</evidence>